<protein>
    <submittedName>
        <fullName evidence="1">Uncharacterized protein</fullName>
    </submittedName>
</protein>
<name>A0A8S5MX06_9CAUD</name>
<proteinExistence type="predicted"/>
<sequence length="30" mass="3527">MLCRVLTDTGRMWYTRAHVPIYAKGTSRRS</sequence>
<dbReference type="EMBL" id="BK015009">
    <property type="protein sequence ID" value="DAD86886.1"/>
    <property type="molecule type" value="Genomic_DNA"/>
</dbReference>
<organism evidence="1">
    <name type="scientific">Siphoviridae sp. ctio73</name>
    <dbReference type="NCBI Taxonomy" id="2826435"/>
    <lineage>
        <taxon>Viruses</taxon>
        <taxon>Duplodnaviria</taxon>
        <taxon>Heunggongvirae</taxon>
        <taxon>Uroviricota</taxon>
        <taxon>Caudoviricetes</taxon>
    </lineage>
</organism>
<accession>A0A8S5MX06</accession>
<reference evidence="1" key="1">
    <citation type="journal article" date="2021" name="Proc. Natl. Acad. Sci. U.S.A.">
        <title>A Catalog of Tens of Thousands of Viruses from Human Metagenomes Reveals Hidden Associations with Chronic Diseases.</title>
        <authorList>
            <person name="Tisza M.J."/>
            <person name="Buck C.B."/>
        </authorList>
    </citation>
    <scope>NUCLEOTIDE SEQUENCE</scope>
    <source>
        <strain evidence="1">Ctio73</strain>
    </source>
</reference>
<evidence type="ECO:0000313" key="1">
    <source>
        <dbReference type="EMBL" id="DAD86886.1"/>
    </source>
</evidence>